<dbReference type="CDD" id="cd04301">
    <property type="entry name" value="NAT_SF"/>
    <property type="match status" value="1"/>
</dbReference>
<dbReference type="GO" id="GO:0016747">
    <property type="term" value="F:acyltransferase activity, transferring groups other than amino-acyl groups"/>
    <property type="evidence" value="ECO:0007669"/>
    <property type="project" value="InterPro"/>
</dbReference>
<evidence type="ECO:0000313" key="3">
    <source>
        <dbReference type="Proteomes" id="UP000253208"/>
    </source>
</evidence>
<dbReference type="PANTHER" id="PTHR42791">
    <property type="entry name" value="GNAT FAMILY ACETYLTRANSFERASE"/>
    <property type="match status" value="1"/>
</dbReference>
<dbReference type="InterPro" id="IPR000182">
    <property type="entry name" value="GNAT_dom"/>
</dbReference>
<dbReference type="AlphaFoldDB" id="A0A367FX10"/>
<comment type="caution">
    <text evidence="2">The sequence shown here is derived from an EMBL/GenBank/DDBJ whole genome shotgun (WGS) entry which is preliminary data.</text>
</comment>
<protein>
    <submittedName>
        <fullName evidence="2">N-acetyltransferase</fullName>
    </submittedName>
</protein>
<dbReference type="PANTHER" id="PTHR42791:SF1">
    <property type="entry name" value="N-ACETYLTRANSFERASE DOMAIN-CONTAINING PROTEIN"/>
    <property type="match status" value="1"/>
</dbReference>
<evidence type="ECO:0000313" key="2">
    <source>
        <dbReference type="EMBL" id="RCH42493.1"/>
    </source>
</evidence>
<sequence>MESHNLYRVKEEDLDKLIRILTVCFSEDPLYHALIPDRDTRERLMPELFTCDLTEFFETCEIYADSSELNSILVVSDGTEHEAALHNLMVDFFALLKTDGYLIKEDPSLATLRKFIQGKDYLNSSWTSQLHTAERLHVIYLAVAPKMQHHGLAEKLMDEVIDYADRHKLMISLETHNPANVSMYEKFGFKLYGIVQKKGFDLKQYCMIKQA</sequence>
<dbReference type="SUPFAM" id="SSF55729">
    <property type="entry name" value="Acyl-CoA N-acyltransferases (Nat)"/>
    <property type="match status" value="1"/>
</dbReference>
<dbReference type="Pfam" id="PF00583">
    <property type="entry name" value="Acetyltransf_1"/>
    <property type="match status" value="1"/>
</dbReference>
<reference evidence="2 3" key="1">
    <citation type="submission" date="2018-02" db="EMBL/GenBank/DDBJ databases">
        <title>Complete genome sequencing of Faecalibacterium prausnitzii strains isolated from the human gut.</title>
        <authorList>
            <person name="Fitzgerald B.C."/>
            <person name="Shkoporov A.N."/>
            <person name="Ross P.R."/>
            <person name="Hill C."/>
        </authorList>
    </citation>
    <scope>NUCLEOTIDE SEQUENCE [LARGE SCALE GENOMIC DNA]</scope>
    <source>
        <strain evidence="2 3">APC942/31-1</strain>
    </source>
</reference>
<dbReference type="RefSeq" id="WP_015524714.1">
    <property type="nucleotide sequence ID" value="NZ_PSQG01000021.1"/>
</dbReference>
<dbReference type="PROSITE" id="PS51186">
    <property type="entry name" value="GNAT"/>
    <property type="match status" value="1"/>
</dbReference>
<dbReference type="Proteomes" id="UP000253208">
    <property type="component" value="Unassembled WGS sequence"/>
</dbReference>
<dbReference type="InterPro" id="IPR016181">
    <property type="entry name" value="Acyl_CoA_acyltransferase"/>
</dbReference>
<name>A0A367FX10_9FIRM</name>
<keyword evidence="2" id="KW-0808">Transferase</keyword>
<feature type="domain" description="N-acetyltransferase" evidence="1">
    <location>
        <begin position="46"/>
        <end position="211"/>
    </location>
</feature>
<proteinExistence type="predicted"/>
<evidence type="ECO:0000259" key="1">
    <source>
        <dbReference type="PROSITE" id="PS51186"/>
    </source>
</evidence>
<organism evidence="2 3">
    <name type="scientific">Blautia obeum</name>
    <dbReference type="NCBI Taxonomy" id="40520"/>
    <lineage>
        <taxon>Bacteria</taxon>
        <taxon>Bacillati</taxon>
        <taxon>Bacillota</taxon>
        <taxon>Clostridia</taxon>
        <taxon>Lachnospirales</taxon>
        <taxon>Lachnospiraceae</taxon>
        <taxon>Blautia</taxon>
    </lineage>
</organism>
<dbReference type="Gene3D" id="3.40.630.30">
    <property type="match status" value="1"/>
</dbReference>
<gene>
    <name evidence="2" type="ORF">C4886_13690</name>
</gene>
<dbReference type="EMBL" id="PSQG01000021">
    <property type="protein sequence ID" value="RCH42493.1"/>
    <property type="molecule type" value="Genomic_DNA"/>
</dbReference>
<accession>A0A367FX10</accession>
<dbReference type="InterPro" id="IPR052523">
    <property type="entry name" value="Trichothecene_AcTrans"/>
</dbReference>